<evidence type="ECO:0000256" key="5">
    <source>
        <dbReference type="ARBA" id="ARBA00023136"/>
    </source>
</evidence>
<feature type="transmembrane region" description="Helical" evidence="7">
    <location>
        <begin position="408"/>
        <end position="428"/>
    </location>
</feature>
<feature type="transmembrane region" description="Helical" evidence="7">
    <location>
        <begin position="89"/>
        <end position="108"/>
    </location>
</feature>
<dbReference type="FunFam" id="1.20.1250.20:FF:000018">
    <property type="entry name" value="MFS transporter permease"/>
    <property type="match status" value="1"/>
</dbReference>
<dbReference type="CDD" id="cd17319">
    <property type="entry name" value="MFS_ExuT_GudP_like"/>
    <property type="match status" value="1"/>
</dbReference>
<feature type="transmembrane region" description="Helical" evidence="7">
    <location>
        <begin position="180"/>
        <end position="201"/>
    </location>
</feature>
<keyword evidence="4 7" id="KW-1133">Transmembrane helix</keyword>
<dbReference type="PANTHER" id="PTHR43791:SF36">
    <property type="entry name" value="TRANSPORTER, PUTATIVE (AFU_ORTHOLOGUE AFUA_6G08340)-RELATED"/>
    <property type="match status" value="1"/>
</dbReference>
<dbReference type="InterPro" id="IPR036259">
    <property type="entry name" value="MFS_trans_sf"/>
</dbReference>
<dbReference type="PANTHER" id="PTHR43791">
    <property type="entry name" value="PERMEASE-RELATED"/>
    <property type="match status" value="1"/>
</dbReference>
<evidence type="ECO:0000259" key="8">
    <source>
        <dbReference type="PROSITE" id="PS50850"/>
    </source>
</evidence>
<feature type="transmembrane region" description="Helical" evidence="7">
    <location>
        <begin position="213"/>
        <end position="235"/>
    </location>
</feature>
<feature type="transmembrane region" description="Helical" evidence="7">
    <location>
        <begin position="145"/>
        <end position="168"/>
    </location>
</feature>
<dbReference type="GO" id="GO:0022857">
    <property type="term" value="F:transmembrane transporter activity"/>
    <property type="evidence" value="ECO:0007669"/>
    <property type="project" value="InterPro"/>
</dbReference>
<evidence type="ECO:0000256" key="2">
    <source>
        <dbReference type="ARBA" id="ARBA00022448"/>
    </source>
</evidence>
<name>Q0RXT7_RHOJR</name>
<dbReference type="EMBL" id="CP000432">
    <property type="protein sequence ID" value="ABG99899.1"/>
    <property type="molecule type" value="Genomic_DNA"/>
</dbReference>
<sequence length="488" mass="52355">MNSSIRPPAVSDHDSLGVIATPARKESKTMTAPPRTGSPEATAHSAYRKIFRRIVPVIMLMYLLAWLDRVNIGFAALTMNKDIGLSDTAFGLGAALFFVGYFIFEVPSNVIMEKVGARMWLARIMITWGLVSAATAFVVGEVSFYAVRILLGITEAGFFPGVLLYLTFWVPRALRGRITALFLMAAPLATAIGAPIASLILAHLDGFLGLKGWQVLFLAFGLPTALVGVAVFWLLPSKPADAKWLTADEKAFLHHQLALEQADTDKDAGHSTFSALKSPKVLALAFVFFGIASGSYLLNFFLPQVVASFKTTYGISLSVTQIGLISAIPFLCAALVMYFAARRSDRTQKRVVYVSGGTVIGAVALALSPFVGNPVLAIVLLSVTASCVYIALPLFWQLPPRFLTAASAAAGIALINSVGNLSGFVWPYATGALKATTGTFTVAFVLVAATMFIAAVAVIALDRSRKRQDNARPSREEPELETVARVDR</sequence>
<dbReference type="InterPro" id="IPR011701">
    <property type="entry name" value="MFS"/>
</dbReference>
<dbReference type="PROSITE" id="PS50850">
    <property type="entry name" value="MFS"/>
    <property type="match status" value="1"/>
</dbReference>
<evidence type="ECO:0000256" key="3">
    <source>
        <dbReference type="ARBA" id="ARBA00022692"/>
    </source>
</evidence>
<feature type="transmembrane region" description="Helical" evidence="7">
    <location>
        <begin position="440"/>
        <end position="461"/>
    </location>
</feature>
<dbReference type="Gene3D" id="1.20.1250.20">
    <property type="entry name" value="MFS general substrate transporter like domains"/>
    <property type="match status" value="2"/>
</dbReference>
<comment type="subcellular location">
    <subcellularLocation>
        <location evidence="1">Cell membrane</location>
        <topology evidence="1">Multi-pass membrane protein</topology>
    </subcellularLocation>
</comment>
<evidence type="ECO:0000256" key="4">
    <source>
        <dbReference type="ARBA" id="ARBA00022989"/>
    </source>
</evidence>
<dbReference type="PATRIC" id="fig|101510.16.peg.8177"/>
<protein>
    <submittedName>
        <fullName evidence="9">Permease</fullName>
    </submittedName>
</protein>
<feature type="transmembrane region" description="Helical" evidence="7">
    <location>
        <begin position="120"/>
        <end position="139"/>
    </location>
</feature>
<evidence type="ECO:0000313" key="9">
    <source>
        <dbReference type="EMBL" id="ABG99899.1"/>
    </source>
</evidence>
<accession>Q0RXT7</accession>
<proteinExistence type="predicted"/>
<keyword evidence="3 7" id="KW-0812">Transmembrane</keyword>
<gene>
    <name evidence="9" type="ordered locus">RHA1_ro08855</name>
</gene>
<geneLocation type="plasmid" evidence="9 10">
    <name>pRHL1</name>
</geneLocation>
<feature type="transmembrane region" description="Helical" evidence="7">
    <location>
        <begin position="351"/>
        <end position="370"/>
    </location>
</feature>
<feature type="transmembrane region" description="Helical" evidence="7">
    <location>
        <begin position="54"/>
        <end position="77"/>
    </location>
</feature>
<keyword evidence="5 7" id="KW-0472">Membrane</keyword>
<dbReference type="InterPro" id="IPR020846">
    <property type="entry name" value="MFS_dom"/>
</dbReference>
<dbReference type="KEGG" id="rha:RHA1_ro08855"/>
<feature type="transmembrane region" description="Helical" evidence="7">
    <location>
        <begin position="376"/>
        <end position="396"/>
    </location>
</feature>
<keyword evidence="2" id="KW-0813">Transport</keyword>
<feature type="transmembrane region" description="Helical" evidence="7">
    <location>
        <begin position="281"/>
        <end position="302"/>
    </location>
</feature>
<dbReference type="SUPFAM" id="SSF103473">
    <property type="entry name" value="MFS general substrate transporter"/>
    <property type="match status" value="1"/>
</dbReference>
<dbReference type="AlphaFoldDB" id="Q0RXT7"/>
<evidence type="ECO:0000256" key="6">
    <source>
        <dbReference type="SAM" id="MobiDB-lite"/>
    </source>
</evidence>
<feature type="region of interest" description="Disordered" evidence="6">
    <location>
        <begin position="468"/>
        <end position="488"/>
    </location>
</feature>
<reference evidence="10" key="1">
    <citation type="journal article" date="2006" name="Proc. Natl. Acad. Sci. U.S.A.">
        <title>The complete genome of Rhodococcus sp. RHA1 provides insights into a catabolic powerhouse.</title>
        <authorList>
            <person name="McLeod M.P."/>
            <person name="Warren R.L."/>
            <person name="Hsiao W.W.L."/>
            <person name="Araki N."/>
            <person name="Myhre M."/>
            <person name="Fernandes C."/>
            <person name="Miyazawa D."/>
            <person name="Wong W."/>
            <person name="Lillquist A.L."/>
            <person name="Wang D."/>
            <person name="Dosanjh M."/>
            <person name="Hara H."/>
            <person name="Petrescu A."/>
            <person name="Morin R.D."/>
            <person name="Yang G."/>
            <person name="Stott J.M."/>
            <person name="Schein J.E."/>
            <person name="Shin H."/>
            <person name="Smailus D."/>
            <person name="Siddiqui A.S."/>
            <person name="Marra M.A."/>
            <person name="Jones S.J.M."/>
            <person name="Holt R."/>
            <person name="Brinkman F.S.L."/>
            <person name="Miyauchi K."/>
            <person name="Fukuda M."/>
            <person name="Davies J.E."/>
            <person name="Mohn W.W."/>
            <person name="Eltis L.D."/>
        </authorList>
    </citation>
    <scope>NUCLEOTIDE SEQUENCE [LARGE SCALE GENOMIC DNA]</scope>
    <source>
        <strain evidence="10">RHA1</strain>
    </source>
</reference>
<keyword evidence="9" id="KW-0614">Plasmid</keyword>
<dbReference type="HOGENOM" id="CLU_001265_0_0_11"/>
<dbReference type="Proteomes" id="UP000008710">
    <property type="component" value="Plasmid pRHL1"/>
</dbReference>
<feature type="domain" description="Major facilitator superfamily (MFS) profile" evidence="8">
    <location>
        <begin position="54"/>
        <end position="466"/>
    </location>
</feature>
<dbReference type="GO" id="GO:0005886">
    <property type="term" value="C:plasma membrane"/>
    <property type="evidence" value="ECO:0007669"/>
    <property type="project" value="UniProtKB-SubCell"/>
</dbReference>
<feature type="transmembrane region" description="Helical" evidence="7">
    <location>
        <begin position="314"/>
        <end position="339"/>
    </location>
</feature>
<evidence type="ECO:0000256" key="1">
    <source>
        <dbReference type="ARBA" id="ARBA00004651"/>
    </source>
</evidence>
<organism evidence="9 10">
    <name type="scientific">Rhodococcus jostii (strain RHA1)</name>
    <dbReference type="NCBI Taxonomy" id="101510"/>
    <lineage>
        <taxon>Bacteria</taxon>
        <taxon>Bacillati</taxon>
        <taxon>Actinomycetota</taxon>
        <taxon>Actinomycetes</taxon>
        <taxon>Mycobacteriales</taxon>
        <taxon>Nocardiaceae</taxon>
        <taxon>Rhodococcus</taxon>
    </lineage>
</organism>
<dbReference type="Pfam" id="PF07690">
    <property type="entry name" value="MFS_1"/>
    <property type="match status" value="1"/>
</dbReference>
<evidence type="ECO:0000313" key="10">
    <source>
        <dbReference type="Proteomes" id="UP000008710"/>
    </source>
</evidence>
<evidence type="ECO:0000256" key="7">
    <source>
        <dbReference type="SAM" id="Phobius"/>
    </source>
</evidence>